<dbReference type="OrthoDB" id="9178397at2"/>
<dbReference type="PANTHER" id="PTHR30537:SF26">
    <property type="entry name" value="GLYCINE CLEAVAGE SYSTEM TRANSCRIPTIONAL ACTIVATOR"/>
    <property type="match status" value="1"/>
</dbReference>
<dbReference type="PANTHER" id="PTHR30537">
    <property type="entry name" value="HTH-TYPE TRANSCRIPTIONAL REGULATOR"/>
    <property type="match status" value="1"/>
</dbReference>
<dbReference type="InterPro" id="IPR000847">
    <property type="entry name" value="LysR_HTH_N"/>
</dbReference>
<dbReference type="RefSeq" id="WP_070061858.1">
    <property type="nucleotide sequence ID" value="NZ_CP023284.1"/>
</dbReference>
<dbReference type="InterPro" id="IPR036388">
    <property type="entry name" value="WH-like_DNA-bd_sf"/>
</dbReference>
<dbReference type="InterPro" id="IPR058163">
    <property type="entry name" value="LysR-type_TF_proteobact-type"/>
</dbReference>
<keyword evidence="2" id="KW-0805">Transcription regulation</keyword>
<comment type="similarity">
    <text evidence="1">Belongs to the LysR transcriptional regulatory family.</text>
</comment>
<dbReference type="GO" id="GO:0006351">
    <property type="term" value="P:DNA-templated transcription"/>
    <property type="evidence" value="ECO:0007669"/>
    <property type="project" value="TreeGrafter"/>
</dbReference>
<reference evidence="7" key="2">
    <citation type="submission" date="2023-07" db="EMBL/GenBank/DDBJ databases">
        <title>Sorghum-associated microbial communities from plants grown in Nebraska, USA.</title>
        <authorList>
            <person name="Schachtman D."/>
        </authorList>
    </citation>
    <scope>NUCLEOTIDE SEQUENCE</scope>
    <source>
        <strain evidence="7">DS2795</strain>
    </source>
</reference>
<evidence type="ECO:0000313" key="8">
    <source>
        <dbReference type="Proteomes" id="UP000217154"/>
    </source>
</evidence>
<evidence type="ECO:0000256" key="4">
    <source>
        <dbReference type="ARBA" id="ARBA00023163"/>
    </source>
</evidence>
<dbReference type="InterPro" id="IPR005119">
    <property type="entry name" value="LysR_subst-bd"/>
</dbReference>
<dbReference type="AlphaFoldDB" id="A0A1E7TVV0"/>
<dbReference type="Gene3D" id="1.10.10.10">
    <property type="entry name" value="Winged helix-like DNA-binding domain superfamily/Winged helix DNA-binding domain"/>
    <property type="match status" value="1"/>
</dbReference>
<feature type="domain" description="HTH lysR-type" evidence="5">
    <location>
        <begin position="6"/>
        <end position="63"/>
    </location>
</feature>
<evidence type="ECO:0000256" key="2">
    <source>
        <dbReference type="ARBA" id="ARBA00023015"/>
    </source>
</evidence>
<evidence type="ECO:0000256" key="3">
    <source>
        <dbReference type="ARBA" id="ARBA00023125"/>
    </source>
</evidence>
<accession>A0A1E7TVV0</accession>
<keyword evidence="4" id="KW-0804">Transcription</keyword>
<dbReference type="Pfam" id="PF00126">
    <property type="entry name" value="HTH_1"/>
    <property type="match status" value="1"/>
</dbReference>
<gene>
    <name evidence="6" type="ORF">CKY39_30585</name>
    <name evidence="7" type="ORF">J2W25_006172</name>
</gene>
<sequence>MKRDCPTIQELLAFDAVARQQSITLAAGALCITVSAVSKQIAGLEAFLGRELLQKNGRGVQLTPQGRVYWQKISGGLRAIETATFEARSGDAGAGLLTLASVPTFLTKWLIPRLPAFSQKSRHVMLSFSRHLEPSDGIPAGVDAAIRYGPDGWPGVVSEYIAGREFVLIVARALVEGRHRIVQPIDIVGHTLLHHEGAPTAWRQWAAQHGVPEVQTVAGPRFAQYSALIQAALNGLGIGLVPKLLVQEELAEGALLSPCGTPVRVDQGHYLCYRPDRLDLPAFAAFREWIMDEGQKSRGVETEA</sequence>
<evidence type="ECO:0000313" key="7">
    <source>
        <dbReference type="EMBL" id="MDP9927121.1"/>
    </source>
</evidence>
<name>A0A1E7TVV0_9BURK</name>
<organism evidence="6 8">
    <name type="scientific">Variovorax boronicumulans</name>
    <dbReference type="NCBI Taxonomy" id="436515"/>
    <lineage>
        <taxon>Bacteria</taxon>
        <taxon>Pseudomonadati</taxon>
        <taxon>Pseudomonadota</taxon>
        <taxon>Betaproteobacteria</taxon>
        <taxon>Burkholderiales</taxon>
        <taxon>Comamonadaceae</taxon>
        <taxon>Variovorax</taxon>
    </lineage>
</organism>
<keyword evidence="3 7" id="KW-0238">DNA-binding</keyword>
<dbReference type="InterPro" id="IPR036390">
    <property type="entry name" value="WH_DNA-bd_sf"/>
</dbReference>
<dbReference type="Proteomes" id="UP000217154">
    <property type="component" value="Chromosome"/>
</dbReference>
<proteinExistence type="inferred from homology"/>
<dbReference type="PROSITE" id="PS50931">
    <property type="entry name" value="HTH_LYSR"/>
    <property type="match status" value="1"/>
</dbReference>
<dbReference type="EMBL" id="CP023284">
    <property type="protein sequence ID" value="ATA57087.1"/>
    <property type="molecule type" value="Genomic_DNA"/>
</dbReference>
<dbReference type="KEGG" id="vbo:CKY39_30585"/>
<dbReference type="SUPFAM" id="SSF46785">
    <property type="entry name" value="Winged helix' DNA-binding domain"/>
    <property type="match status" value="1"/>
</dbReference>
<dbReference type="GO" id="GO:0003700">
    <property type="term" value="F:DNA-binding transcription factor activity"/>
    <property type="evidence" value="ECO:0007669"/>
    <property type="project" value="InterPro"/>
</dbReference>
<dbReference type="STRING" id="436515.GCA_001752345_04626"/>
<dbReference type="Proteomes" id="UP001244295">
    <property type="component" value="Unassembled WGS sequence"/>
</dbReference>
<dbReference type="GO" id="GO:0043565">
    <property type="term" value="F:sequence-specific DNA binding"/>
    <property type="evidence" value="ECO:0007669"/>
    <property type="project" value="TreeGrafter"/>
</dbReference>
<evidence type="ECO:0000313" key="6">
    <source>
        <dbReference type="EMBL" id="ATA57087.1"/>
    </source>
</evidence>
<evidence type="ECO:0000256" key="1">
    <source>
        <dbReference type="ARBA" id="ARBA00009437"/>
    </source>
</evidence>
<protein>
    <submittedName>
        <fullName evidence="7">DNA-binding transcriptional LysR family regulator</fullName>
    </submittedName>
    <submittedName>
        <fullName evidence="6">LysR family transcriptional regulator</fullName>
    </submittedName>
</protein>
<dbReference type="SUPFAM" id="SSF53850">
    <property type="entry name" value="Periplasmic binding protein-like II"/>
    <property type="match status" value="1"/>
</dbReference>
<evidence type="ECO:0000259" key="5">
    <source>
        <dbReference type="PROSITE" id="PS50931"/>
    </source>
</evidence>
<dbReference type="Pfam" id="PF03466">
    <property type="entry name" value="LysR_substrate"/>
    <property type="match status" value="1"/>
</dbReference>
<reference evidence="6 8" key="1">
    <citation type="submission" date="2017-09" db="EMBL/GenBank/DDBJ databases">
        <title>The diverse metabolic capabilities of V. boronicumulans make it an excellent choice for continued studies on novel biodegradation.</title>
        <authorList>
            <person name="Sun S."/>
        </authorList>
    </citation>
    <scope>NUCLEOTIDE SEQUENCE [LARGE SCALE GENOMIC DNA]</scope>
    <source>
        <strain evidence="6 8">J1</strain>
    </source>
</reference>
<dbReference type="Gene3D" id="3.40.190.10">
    <property type="entry name" value="Periplasmic binding protein-like II"/>
    <property type="match status" value="2"/>
</dbReference>
<dbReference type="EMBL" id="JAUSRR010000014">
    <property type="protein sequence ID" value="MDP9927121.1"/>
    <property type="molecule type" value="Genomic_DNA"/>
</dbReference>